<dbReference type="PANTHER" id="PTHR13710">
    <property type="entry name" value="DNA HELICASE RECQ FAMILY MEMBER"/>
    <property type="match status" value="1"/>
</dbReference>
<dbReference type="GO" id="GO:0046872">
    <property type="term" value="F:metal ion binding"/>
    <property type="evidence" value="ECO:0007669"/>
    <property type="project" value="UniProtKB-KW"/>
</dbReference>
<comment type="caution">
    <text evidence="15">The sequence shown here is derived from an EMBL/GenBank/DDBJ whole genome shotgun (WGS) entry which is preliminary data.</text>
</comment>
<dbReference type="InterPro" id="IPR036388">
    <property type="entry name" value="WH-like_DNA-bd_sf"/>
</dbReference>
<dbReference type="GO" id="GO:0006281">
    <property type="term" value="P:DNA repair"/>
    <property type="evidence" value="ECO:0007669"/>
    <property type="project" value="TreeGrafter"/>
</dbReference>
<dbReference type="GO" id="GO:0003677">
    <property type="term" value="F:DNA binding"/>
    <property type="evidence" value="ECO:0007669"/>
    <property type="project" value="UniProtKB-KW"/>
</dbReference>
<dbReference type="Pfam" id="PF00270">
    <property type="entry name" value="DEAD"/>
    <property type="match status" value="1"/>
</dbReference>
<dbReference type="CDD" id="cd17920">
    <property type="entry name" value="DEXHc_RecQ"/>
    <property type="match status" value="1"/>
</dbReference>
<dbReference type="PROSITE" id="PS51192">
    <property type="entry name" value="HELICASE_ATP_BIND_1"/>
    <property type="match status" value="1"/>
</dbReference>
<evidence type="ECO:0000313" key="16">
    <source>
        <dbReference type="Proteomes" id="UP000219559"/>
    </source>
</evidence>
<dbReference type="EC" id="5.6.2.4" evidence="10"/>
<name>A0A2A4G664_9FLAO</name>
<dbReference type="GO" id="GO:0043590">
    <property type="term" value="C:bacterial nucleoid"/>
    <property type="evidence" value="ECO:0007669"/>
    <property type="project" value="TreeGrafter"/>
</dbReference>
<evidence type="ECO:0000256" key="5">
    <source>
        <dbReference type="ARBA" id="ARBA00022806"/>
    </source>
</evidence>
<comment type="catalytic activity">
    <reaction evidence="9">
        <text>Couples ATP hydrolysis with the unwinding of duplex DNA by translocating in the 3'-5' direction.</text>
        <dbReference type="EC" id="5.6.2.4"/>
    </reaction>
</comment>
<evidence type="ECO:0000256" key="10">
    <source>
        <dbReference type="ARBA" id="ARBA00034808"/>
    </source>
</evidence>
<dbReference type="InterPro" id="IPR032284">
    <property type="entry name" value="RecQ_Zn-bd"/>
</dbReference>
<dbReference type="PROSITE" id="PS51194">
    <property type="entry name" value="HELICASE_CTER"/>
    <property type="match status" value="1"/>
</dbReference>
<gene>
    <name evidence="15" type="ORF">B7P33_12975</name>
</gene>
<reference evidence="15 16" key="1">
    <citation type="submission" date="2017-04" db="EMBL/GenBank/DDBJ databases">
        <title>A new member of the family Flavobacteriaceae isolated from ascidians.</title>
        <authorList>
            <person name="Chen L."/>
        </authorList>
    </citation>
    <scope>NUCLEOTIDE SEQUENCE [LARGE SCALE GENOMIC DNA]</scope>
    <source>
        <strain evidence="15 16">HQA918</strain>
    </source>
</reference>
<dbReference type="GO" id="GO:0030894">
    <property type="term" value="C:replisome"/>
    <property type="evidence" value="ECO:0007669"/>
    <property type="project" value="TreeGrafter"/>
</dbReference>
<dbReference type="InterPro" id="IPR001650">
    <property type="entry name" value="Helicase_C-like"/>
</dbReference>
<dbReference type="GO" id="GO:0043138">
    <property type="term" value="F:3'-5' DNA helicase activity"/>
    <property type="evidence" value="ECO:0007669"/>
    <property type="project" value="UniProtKB-EC"/>
</dbReference>
<dbReference type="Pfam" id="PF00271">
    <property type="entry name" value="Helicase_C"/>
    <property type="match status" value="1"/>
</dbReference>
<keyword evidence="6" id="KW-0067">ATP-binding</keyword>
<evidence type="ECO:0000256" key="2">
    <source>
        <dbReference type="ARBA" id="ARBA00022723"/>
    </source>
</evidence>
<evidence type="ECO:0000259" key="13">
    <source>
        <dbReference type="PROSITE" id="PS51192"/>
    </source>
</evidence>
<dbReference type="GO" id="GO:0005524">
    <property type="term" value="F:ATP binding"/>
    <property type="evidence" value="ECO:0007669"/>
    <property type="project" value="UniProtKB-KW"/>
</dbReference>
<dbReference type="FunFam" id="3.40.50.300:FF:001389">
    <property type="entry name" value="ATP-dependent DNA helicase RecQ"/>
    <property type="match status" value="1"/>
</dbReference>
<dbReference type="InterPro" id="IPR011545">
    <property type="entry name" value="DEAD/DEAH_box_helicase_dom"/>
</dbReference>
<dbReference type="GO" id="GO:0006310">
    <property type="term" value="P:DNA recombination"/>
    <property type="evidence" value="ECO:0007669"/>
    <property type="project" value="InterPro"/>
</dbReference>
<evidence type="ECO:0000256" key="8">
    <source>
        <dbReference type="ARBA" id="ARBA00023235"/>
    </source>
</evidence>
<dbReference type="RefSeq" id="WP_097442926.1">
    <property type="nucleotide sequence ID" value="NZ_NBWU01000004.1"/>
</dbReference>
<dbReference type="InterPro" id="IPR014001">
    <property type="entry name" value="Helicase_ATP-bd"/>
</dbReference>
<keyword evidence="4" id="KW-0378">Hydrolase</keyword>
<keyword evidence="3" id="KW-0547">Nucleotide-binding</keyword>
<dbReference type="InterPro" id="IPR004589">
    <property type="entry name" value="DNA_helicase_ATP-dep_RecQ"/>
</dbReference>
<keyword evidence="8" id="KW-0413">Isomerase</keyword>
<evidence type="ECO:0000259" key="14">
    <source>
        <dbReference type="PROSITE" id="PS51194"/>
    </source>
</evidence>
<protein>
    <recommendedName>
        <fullName evidence="11">ATP-dependent DNA helicase RecQ</fullName>
        <ecNumber evidence="10">5.6.2.4</ecNumber>
    </recommendedName>
    <alternativeName>
        <fullName evidence="12">DNA 3'-5' helicase RecQ</fullName>
    </alternativeName>
</protein>
<evidence type="ECO:0000313" key="15">
    <source>
        <dbReference type="EMBL" id="PCE64137.1"/>
    </source>
</evidence>
<dbReference type="InterPro" id="IPR027417">
    <property type="entry name" value="P-loop_NTPase"/>
</dbReference>
<keyword evidence="16" id="KW-1185">Reference proteome</keyword>
<feature type="domain" description="Helicase C-terminal" evidence="14">
    <location>
        <begin position="215"/>
        <end position="364"/>
    </location>
</feature>
<sequence>MQLSPIQLLEKYWGHTTFRGSQEAIIEKAMEGRDALVLMPTGGGKSVCYQIPALAQNGLCIVVSPLVALIKDQVNELKRKGIKAMALTGGIPFEELLDLLDNAQFGGFKFLYLSPERLQQEVVQERIREMDVNLIAIDEAHCISEWGHDFRPAYLDCALLRQLAPNAPVMALTATATQKTQDDIVANLELINPFISKDSFKRDNIRFGVYEQEDKPQRLVDLCQKAQGSCIVYVRSRKRSEELAQLLNNKGIKALFFHGGLSAGEKEKRLQAWVHEQASVMVATNAFGMGIDKADVRLVIHYQPPESIEAYYQEAGRAGRDGLPAQAILLLGPDDTQHTLERFKHQLPSIAFIKQVYRNLNNYFQIGYGELPLEVQRFRFLAFCHQYQTGAGITYNALRILDQYGVLRLDEQFSTHSLVRFICPKNELAPYLDTHRAQSGLIQTVLRTYGGIWEYETKVDTYRLSKKLGYSEEKVAAQLTQLAQDGLIEYTAKHRDAEITFLCPREDERTINPFAKIIKTQQQLKMGKLQAMLKYINLKKDCRQQYILQYFGETEPQKCGHCDHCLKEAPVPTDSLAITDQIIAVLSKRKCSSRELINGLPHDPMEILEALKELLAEGKITIGPDNTYECPNSGDTAID</sequence>
<feature type="domain" description="Helicase ATP-binding" evidence="13">
    <location>
        <begin position="26"/>
        <end position="194"/>
    </location>
</feature>
<dbReference type="SUPFAM" id="SSF52540">
    <property type="entry name" value="P-loop containing nucleoside triphosphate hydrolases"/>
    <property type="match status" value="1"/>
</dbReference>
<evidence type="ECO:0000256" key="7">
    <source>
        <dbReference type="ARBA" id="ARBA00023125"/>
    </source>
</evidence>
<dbReference type="GO" id="GO:0005737">
    <property type="term" value="C:cytoplasm"/>
    <property type="evidence" value="ECO:0007669"/>
    <property type="project" value="TreeGrafter"/>
</dbReference>
<dbReference type="EMBL" id="NBWU01000004">
    <property type="protein sequence ID" value="PCE64137.1"/>
    <property type="molecule type" value="Genomic_DNA"/>
</dbReference>
<keyword evidence="5" id="KW-0347">Helicase</keyword>
<evidence type="ECO:0000256" key="6">
    <source>
        <dbReference type="ARBA" id="ARBA00022840"/>
    </source>
</evidence>
<evidence type="ECO:0000256" key="4">
    <source>
        <dbReference type="ARBA" id="ARBA00022801"/>
    </source>
</evidence>
<dbReference type="SMART" id="SM00490">
    <property type="entry name" value="HELICc"/>
    <property type="match status" value="1"/>
</dbReference>
<dbReference type="AlphaFoldDB" id="A0A2A4G664"/>
<dbReference type="OrthoDB" id="9763310at2"/>
<dbReference type="Pfam" id="PF16124">
    <property type="entry name" value="RecQ_Zn_bind"/>
    <property type="match status" value="1"/>
</dbReference>
<dbReference type="GO" id="GO:0009378">
    <property type="term" value="F:four-way junction helicase activity"/>
    <property type="evidence" value="ECO:0007669"/>
    <property type="project" value="TreeGrafter"/>
</dbReference>
<evidence type="ECO:0000256" key="1">
    <source>
        <dbReference type="ARBA" id="ARBA00005446"/>
    </source>
</evidence>
<dbReference type="GO" id="GO:0016787">
    <property type="term" value="F:hydrolase activity"/>
    <property type="evidence" value="ECO:0007669"/>
    <property type="project" value="UniProtKB-KW"/>
</dbReference>
<evidence type="ECO:0000256" key="12">
    <source>
        <dbReference type="ARBA" id="ARBA00044550"/>
    </source>
</evidence>
<accession>A0A2A4G664</accession>
<dbReference type="Proteomes" id="UP000219559">
    <property type="component" value="Unassembled WGS sequence"/>
</dbReference>
<dbReference type="Gene3D" id="1.10.10.10">
    <property type="entry name" value="Winged helix-like DNA-binding domain superfamily/Winged helix DNA-binding domain"/>
    <property type="match status" value="1"/>
</dbReference>
<proteinExistence type="inferred from homology"/>
<organism evidence="15 16">
    <name type="scientific">Sediminicola luteus</name>
    <dbReference type="NCBI Taxonomy" id="319238"/>
    <lineage>
        <taxon>Bacteria</taxon>
        <taxon>Pseudomonadati</taxon>
        <taxon>Bacteroidota</taxon>
        <taxon>Flavobacteriia</taxon>
        <taxon>Flavobacteriales</taxon>
        <taxon>Flavobacteriaceae</taxon>
        <taxon>Sediminicola</taxon>
    </lineage>
</organism>
<dbReference type="PANTHER" id="PTHR13710:SF105">
    <property type="entry name" value="ATP-DEPENDENT DNA HELICASE Q1"/>
    <property type="match status" value="1"/>
</dbReference>
<evidence type="ECO:0000256" key="9">
    <source>
        <dbReference type="ARBA" id="ARBA00034617"/>
    </source>
</evidence>
<comment type="similarity">
    <text evidence="1">Belongs to the helicase family. RecQ subfamily.</text>
</comment>
<dbReference type="Gene3D" id="3.40.50.300">
    <property type="entry name" value="P-loop containing nucleotide triphosphate hydrolases"/>
    <property type="match status" value="2"/>
</dbReference>
<dbReference type="SMART" id="SM00487">
    <property type="entry name" value="DEXDc"/>
    <property type="match status" value="1"/>
</dbReference>
<keyword evidence="7" id="KW-0238">DNA-binding</keyword>
<evidence type="ECO:0000256" key="3">
    <source>
        <dbReference type="ARBA" id="ARBA00022741"/>
    </source>
</evidence>
<dbReference type="NCBIfam" id="TIGR00614">
    <property type="entry name" value="recQ_fam"/>
    <property type="match status" value="1"/>
</dbReference>
<evidence type="ECO:0000256" key="11">
    <source>
        <dbReference type="ARBA" id="ARBA00044535"/>
    </source>
</evidence>
<keyword evidence="2" id="KW-0479">Metal-binding</keyword>